<dbReference type="InterPro" id="IPR027417">
    <property type="entry name" value="P-loop_NTPase"/>
</dbReference>
<dbReference type="RefSeq" id="WP_160901999.1">
    <property type="nucleotide sequence ID" value="NZ_CP102850.1"/>
</dbReference>
<dbReference type="Proteomes" id="UP000475545">
    <property type="component" value="Unassembled WGS sequence"/>
</dbReference>
<evidence type="ECO:0000313" key="3">
    <source>
        <dbReference type="Proteomes" id="UP000475545"/>
    </source>
</evidence>
<accession>A0A6L7GQL9</accession>
<feature type="domain" description="Dynamin N-terminal" evidence="1">
    <location>
        <begin position="49"/>
        <end position="212"/>
    </location>
</feature>
<comment type="caution">
    <text evidence="2">The sequence shown here is derived from an EMBL/GenBank/DDBJ whole genome shotgun (WGS) entry which is preliminary data.</text>
</comment>
<dbReference type="Pfam" id="PF00350">
    <property type="entry name" value="Dynamin_N"/>
    <property type="match status" value="1"/>
</dbReference>
<dbReference type="Gene3D" id="3.40.50.300">
    <property type="entry name" value="P-loop containing nucleotide triphosphate hydrolases"/>
    <property type="match status" value="1"/>
</dbReference>
<gene>
    <name evidence="2" type="ORF">GIY30_10930</name>
</gene>
<dbReference type="InterPro" id="IPR045063">
    <property type="entry name" value="Dynamin_N"/>
</dbReference>
<dbReference type="EMBL" id="WMBR01000002">
    <property type="protein sequence ID" value="MXP21863.1"/>
    <property type="molecule type" value="Genomic_DNA"/>
</dbReference>
<reference evidence="2 3" key="1">
    <citation type="submission" date="2019-11" db="EMBL/GenBank/DDBJ databases">
        <title>Gordonia sp. nov., a novel actinobacterium isolated from mangrove soil in Hainan.</title>
        <authorList>
            <person name="Huang X."/>
            <person name="Xie Y."/>
            <person name="Chu X."/>
            <person name="Xiao K."/>
        </authorList>
    </citation>
    <scope>NUCLEOTIDE SEQUENCE [LARGE SCALE GENOMIC DNA]</scope>
    <source>
        <strain evidence="2 3">HNM0687</strain>
    </source>
</reference>
<name>A0A6L7GQL9_9ACTN</name>
<protein>
    <submittedName>
        <fullName evidence="2">Isoniazid-inducible protein iniC</fullName>
    </submittedName>
</protein>
<evidence type="ECO:0000259" key="1">
    <source>
        <dbReference type="Pfam" id="PF00350"/>
    </source>
</evidence>
<dbReference type="AlphaFoldDB" id="A0A6L7GQL9"/>
<keyword evidence="3" id="KW-1185">Reference proteome</keyword>
<proteinExistence type="predicted"/>
<organism evidence="2 3">
    <name type="scientific">Gordonia mangrovi</name>
    <dbReference type="NCBI Taxonomy" id="2665643"/>
    <lineage>
        <taxon>Bacteria</taxon>
        <taxon>Bacillati</taxon>
        <taxon>Actinomycetota</taxon>
        <taxon>Actinomycetes</taxon>
        <taxon>Mycobacteriales</taxon>
        <taxon>Gordoniaceae</taxon>
        <taxon>Gordonia</taxon>
    </lineage>
</organism>
<evidence type="ECO:0000313" key="2">
    <source>
        <dbReference type="EMBL" id="MXP21863.1"/>
    </source>
</evidence>
<sequence length="511" mass="54977">MNTCDRVQQLVATAAHAYRTERAAPGTDVAAAIDELDRCARRLGEPLRIALAGTLKAGKSTLLNALIGEELAPTDATECTKMVTWFRHGTAPAVRAYHQNGLSAPVPIQRTDGRLDFDLAALDPASIDRLEVQWPTTELTRCTVIDTPGTASLNAEVSERTLRLLTPADGVSGADAVVYLMRTTTANDVSTLAELSRQVGGRSGPLGVIGVLSRADELGVGRIDAMLSAKEIAARTAADLSASGLCQAVVPVAGLLALTARTLRQREYVALAALAAAPAEDLQLAMLSADRFVREQSVLPIDHETRAHLLRRFGLFGIRLAIASIQGGVGDSSSLADELLTRSGLTELRSIIDVQFGQRADQLKVHSALTDLLRILRQYEMPATMRLAADVRRMLGDVHGFEEVRLLGLLRCERTSLSEGELVDATRIIGGYGTSPDDRLGLDPFETMTTGRSSAVAAVQRWRGRADHPLNDVFTTRVCRAAARSAEGIIADMDMAARRAGRDRTVRHPQR</sequence>
<dbReference type="SUPFAM" id="SSF52540">
    <property type="entry name" value="P-loop containing nucleoside triphosphate hydrolases"/>
    <property type="match status" value="1"/>
</dbReference>